<proteinExistence type="predicted"/>
<evidence type="ECO:0000313" key="1">
    <source>
        <dbReference type="EMBL" id="CCI81076.1"/>
    </source>
</evidence>
<dbReference type="STRING" id="1423758.FC41_GL000162"/>
<comment type="caution">
    <text evidence="1">The sequence shown here is derived from an EMBL/GenBank/DDBJ whole genome shotgun (WGS) entry which is preliminary data.</text>
</comment>
<name>I7JU82_9LACO</name>
<organism evidence="1 2">
    <name type="scientific">Lactobacillus hominis DSM 23910 = CRBIP 24.179</name>
    <dbReference type="NCBI Taxonomy" id="1423758"/>
    <lineage>
        <taxon>Bacteria</taxon>
        <taxon>Bacillati</taxon>
        <taxon>Bacillota</taxon>
        <taxon>Bacilli</taxon>
        <taxon>Lactobacillales</taxon>
        <taxon>Lactobacillaceae</taxon>
        <taxon>Lactobacillus</taxon>
    </lineage>
</organism>
<dbReference type="AlphaFoldDB" id="I7JU82"/>
<dbReference type="RefSeq" id="WP_008469688.1">
    <property type="nucleotide sequence ID" value="NZ_AYZP01000001.1"/>
</dbReference>
<dbReference type="GeneID" id="82848026"/>
<dbReference type="PATRIC" id="fig|1423758.3.peg.166"/>
<keyword evidence="2" id="KW-1185">Reference proteome</keyword>
<dbReference type="OrthoDB" id="2329383at2"/>
<gene>
    <name evidence="1" type="ORF">BN55_03950</name>
</gene>
<dbReference type="EMBL" id="CAKE01000001">
    <property type="protein sequence ID" value="CCI81076.1"/>
    <property type="molecule type" value="Genomic_DNA"/>
</dbReference>
<protein>
    <submittedName>
        <fullName evidence="1">Uncharacterized protein</fullName>
    </submittedName>
</protein>
<dbReference type="Proteomes" id="UP000009320">
    <property type="component" value="Unassembled WGS sequence"/>
</dbReference>
<reference evidence="1 2" key="1">
    <citation type="submission" date="2012-06" db="EMBL/GenBank/DDBJ databases">
        <title>Draft Genome Sequence of Lactobacillus hominis Strain CRBIP 24.179T, isolated from human intestine.</title>
        <authorList>
            <person name="Cousin S."/>
            <person name="Ma L."/>
            <person name="Bizet C."/>
            <person name="Loux V."/>
            <person name="Bouchier C."/>
            <person name="Clermont D."/>
            <person name="Creno S."/>
        </authorList>
    </citation>
    <scope>NUCLEOTIDE SEQUENCE [LARGE SCALE GENOMIC DNA]</scope>
    <source>
        <strain evidence="2">CRBIP 24.179T</strain>
    </source>
</reference>
<accession>I7JU82</accession>
<evidence type="ECO:0000313" key="2">
    <source>
        <dbReference type="Proteomes" id="UP000009320"/>
    </source>
</evidence>
<sequence>MKPQINTPWFGFTEDEVFGWVMEDKKFCRHILQIILPDIKISKVENLYLQKQDDK</sequence>